<dbReference type="Proteomes" id="UP001321542">
    <property type="component" value="Chromosome"/>
</dbReference>
<dbReference type="EMBL" id="AP018448">
    <property type="protein sequence ID" value="BBC36035.1"/>
    <property type="molecule type" value="Genomic_DNA"/>
</dbReference>
<comment type="similarity">
    <text evidence="1">Belongs to the sigma-70 factor family. ECF subfamily.</text>
</comment>
<protein>
    <submittedName>
        <fullName evidence="8">Uncharacterized protein</fullName>
    </submittedName>
</protein>
<dbReference type="InterPro" id="IPR036388">
    <property type="entry name" value="WH-like_DNA-bd_sf"/>
</dbReference>
<gene>
    <name evidence="8" type="ORF">SGFS_073290</name>
</gene>
<evidence type="ECO:0000256" key="5">
    <source>
        <dbReference type="ARBA" id="ARBA00023163"/>
    </source>
</evidence>
<sequence length="309" mass="34141">MTAQDDVRNTADAQADAQGEWYQQPLSTDAEAEADPRAAAQPSRTPAQAFDALHAHCAHTLVRQTYLLTGRHELALESVERAFELAWQRWPEVAVDRDPPGWLRAAAHEYALSPWHTLRPRLRLRRPDPPPSDPEQRTLRDALLKLPPVYRRTLLLYDGVGLDLPDTAAETEASTPAAAGRLLYARAAIADRLPHLSSPEALHDHLAGLASGRRLCTARPTALRARGEYRARLWTHWAFVCTILLLTVTALTLRTAPDHYEPPVPPGAPVQGVPPRAAPGPLSDKERSLRKKLKAETANGPEKLSPEPR</sequence>
<dbReference type="Gene3D" id="1.10.10.10">
    <property type="entry name" value="Winged helix-like DNA-binding domain superfamily/Winged helix DNA-binding domain"/>
    <property type="match status" value="1"/>
</dbReference>
<keyword evidence="5" id="KW-0804">Transcription</keyword>
<keyword evidence="7" id="KW-1133">Transmembrane helix</keyword>
<reference evidence="8 9" key="1">
    <citation type="journal article" date="2010" name="ChemBioChem">
        <title>Cloning and characterization of the biosynthetic gene cluster of 16-membered macrolide antibiotic FD-891: involvement of a dual functional cytochrome P450 monooxygenase catalyzing epoxidation and hydroxylation.</title>
        <authorList>
            <person name="Kudo F."/>
            <person name="Motegi A."/>
            <person name="Mizoue K."/>
            <person name="Eguchi T."/>
        </authorList>
    </citation>
    <scope>NUCLEOTIDE SEQUENCE [LARGE SCALE GENOMIC DNA]</scope>
    <source>
        <strain evidence="8 9">A-8890</strain>
    </source>
</reference>
<dbReference type="RefSeq" id="WP_286256314.1">
    <property type="nucleotide sequence ID" value="NZ_AP018448.1"/>
</dbReference>
<dbReference type="PANTHER" id="PTHR43133">
    <property type="entry name" value="RNA POLYMERASE ECF-TYPE SIGMA FACTO"/>
    <property type="match status" value="1"/>
</dbReference>
<feature type="compositionally biased region" description="Low complexity" evidence="6">
    <location>
        <begin position="269"/>
        <end position="281"/>
    </location>
</feature>
<evidence type="ECO:0000256" key="4">
    <source>
        <dbReference type="ARBA" id="ARBA00023125"/>
    </source>
</evidence>
<keyword evidence="7" id="KW-0812">Transmembrane</keyword>
<evidence type="ECO:0000313" key="9">
    <source>
        <dbReference type="Proteomes" id="UP001321542"/>
    </source>
</evidence>
<accession>A0ABM7FIA5</accession>
<feature type="region of interest" description="Disordered" evidence="6">
    <location>
        <begin position="260"/>
        <end position="309"/>
    </location>
</feature>
<dbReference type="PANTHER" id="PTHR43133:SF8">
    <property type="entry name" value="RNA POLYMERASE SIGMA FACTOR HI_1459-RELATED"/>
    <property type="match status" value="1"/>
</dbReference>
<evidence type="ECO:0000313" key="8">
    <source>
        <dbReference type="EMBL" id="BBC36035.1"/>
    </source>
</evidence>
<evidence type="ECO:0000256" key="3">
    <source>
        <dbReference type="ARBA" id="ARBA00023082"/>
    </source>
</evidence>
<dbReference type="InterPro" id="IPR013325">
    <property type="entry name" value="RNA_pol_sigma_r2"/>
</dbReference>
<reference evidence="8 9" key="2">
    <citation type="journal article" date="2023" name="ChemBioChem">
        <title>Acyltransferase Domain Exchange between Two Independent Type I Polyketide Synthases in the Same Producer Strain of Macrolide Antibiotics.</title>
        <authorList>
            <person name="Kudo F."/>
            <person name="Kishikawa K."/>
            <person name="Tsuboi K."/>
            <person name="Kido T."/>
            <person name="Usui T."/>
            <person name="Hashimoto J."/>
            <person name="Shin-Ya K."/>
            <person name="Miyanaga A."/>
            <person name="Eguchi T."/>
        </authorList>
    </citation>
    <scope>NUCLEOTIDE SEQUENCE [LARGE SCALE GENOMIC DNA]</scope>
    <source>
        <strain evidence="8 9">A-8890</strain>
    </source>
</reference>
<evidence type="ECO:0000256" key="7">
    <source>
        <dbReference type="SAM" id="Phobius"/>
    </source>
</evidence>
<feature type="region of interest" description="Disordered" evidence="6">
    <location>
        <begin position="1"/>
        <end position="46"/>
    </location>
</feature>
<dbReference type="InterPro" id="IPR039425">
    <property type="entry name" value="RNA_pol_sigma-70-like"/>
</dbReference>
<keyword evidence="9" id="KW-1185">Reference proteome</keyword>
<dbReference type="SUPFAM" id="SSF88659">
    <property type="entry name" value="Sigma3 and sigma4 domains of RNA polymerase sigma factors"/>
    <property type="match status" value="1"/>
</dbReference>
<organism evidence="8 9">
    <name type="scientific">Streptomyces graminofaciens</name>
    <dbReference type="NCBI Taxonomy" id="68212"/>
    <lineage>
        <taxon>Bacteria</taxon>
        <taxon>Bacillati</taxon>
        <taxon>Actinomycetota</taxon>
        <taxon>Actinomycetes</taxon>
        <taxon>Kitasatosporales</taxon>
        <taxon>Streptomycetaceae</taxon>
        <taxon>Streptomyces</taxon>
    </lineage>
</organism>
<feature type="transmembrane region" description="Helical" evidence="7">
    <location>
        <begin position="233"/>
        <end position="253"/>
    </location>
</feature>
<keyword evidence="3" id="KW-0731">Sigma factor</keyword>
<name>A0ABM7FIA5_9ACTN</name>
<evidence type="ECO:0000256" key="6">
    <source>
        <dbReference type="SAM" id="MobiDB-lite"/>
    </source>
</evidence>
<keyword evidence="4" id="KW-0238">DNA-binding</keyword>
<proteinExistence type="inferred from homology"/>
<evidence type="ECO:0000256" key="2">
    <source>
        <dbReference type="ARBA" id="ARBA00023015"/>
    </source>
</evidence>
<keyword evidence="2" id="KW-0805">Transcription regulation</keyword>
<keyword evidence="7" id="KW-0472">Membrane</keyword>
<evidence type="ECO:0000256" key="1">
    <source>
        <dbReference type="ARBA" id="ARBA00010641"/>
    </source>
</evidence>
<dbReference type="InterPro" id="IPR013324">
    <property type="entry name" value="RNA_pol_sigma_r3/r4-like"/>
</dbReference>
<dbReference type="SUPFAM" id="SSF88946">
    <property type="entry name" value="Sigma2 domain of RNA polymerase sigma factors"/>
    <property type="match status" value="1"/>
</dbReference>